<keyword evidence="11 12" id="KW-0413">Isomerase</keyword>
<dbReference type="InterPro" id="IPR001154">
    <property type="entry name" value="TopoII_euk"/>
</dbReference>
<dbReference type="InterPro" id="IPR036890">
    <property type="entry name" value="HATPase_C_sf"/>
</dbReference>
<dbReference type="PRINTS" id="PR01158">
    <property type="entry name" value="TOPISMRASEII"/>
</dbReference>
<evidence type="ECO:0000256" key="10">
    <source>
        <dbReference type="ARBA" id="ARBA00023125"/>
    </source>
</evidence>
<dbReference type="InterPro" id="IPR001241">
    <property type="entry name" value="Topo_IIA"/>
</dbReference>
<evidence type="ECO:0000256" key="7">
    <source>
        <dbReference type="ARBA" id="ARBA00022840"/>
    </source>
</evidence>
<dbReference type="SUPFAM" id="SSF55874">
    <property type="entry name" value="ATPase domain of HSP90 chaperone/DNA topoisomerase II/histidine kinase"/>
    <property type="match status" value="1"/>
</dbReference>
<comment type="catalytic activity">
    <reaction evidence="1 12 13">
        <text>ATP-dependent breakage, passage and rejoining of double-stranded DNA.</text>
        <dbReference type="EC" id="5.6.2.2"/>
    </reaction>
</comment>
<comment type="cofactor">
    <cofactor evidence="2">
        <name>Ca(2+)</name>
        <dbReference type="ChEBI" id="CHEBI:29108"/>
    </cofactor>
</comment>
<evidence type="ECO:0000256" key="14">
    <source>
        <dbReference type="SAM" id="MobiDB-lite"/>
    </source>
</evidence>
<dbReference type="PROSITE" id="PS52040">
    <property type="entry name" value="TOPO_IIA"/>
    <property type="match status" value="1"/>
</dbReference>
<accession>A0ABP0NJN1</accession>
<evidence type="ECO:0000256" key="13">
    <source>
        <dbReference type="RuleBase" id="RU362094"/>
    </source>
</evidence>
<dbReference type="Proteomes" id="UP001642484">
    <property type="component" value="Unassembled WGS sequence"/>
</dbReference>
<sequence length="1427" mass="160791">MAENCAARANQLRKGKTIEQIYQKKTQLEHILLRPDTYVGSTEHQLQEMWVFDEAKNQMVHRKIDYVPALYKIFDEILVNAADNAKRDAKMDLIEVTIDRQANCITVLNNGQGIPVQIHKEHKCYVPELIFGHLLTSDNYDDNEKKVTGGRNGYGAKLTNVFSKKFIIETVDKNNKKKFTQIFEKNMTQKHSPVVADCRSDKEYTKVTFWPDFSRFGMTSLDNDICSLMMKRVYDIAASTSKTIKVVLNGKQLPIRSFEDYVRFFLKTASEGSASQCIYERCSERWEVAFSLSDGNFSQVSFVNSINTIKGGTHVAHVSDQVVEAILKVVKGKNRGGIDIKPAHVRNHLWVFINCLIENPAFDSQTKETLTTKQSKFGSTCELSEKIIKQVMKSGIVETILDWVKAKQKVDMSKQLRASKTQGRVSGVPKLDDANDAGGKHSQDCTLILTEGDSAKSLAVAGVSVVGRDKYGVFPLKGKVLNVRDANFKQVTGNAEISNLLQIMGLDLKRQYDSTQGLRYGSIMLMTDQDHDGSHIKGLLINLIHFWWPSLAKMPGFLKEFITPIVKVWKEGKKSDDRQNVKSFFTLPDYQAWKEKTDGGRGWKSKYYKGLGTSTAKEAKEYFSQIERHEVKFHWAGDQDGEAIDLAFNKKRADDRKDWINSYEDGMVVDHTRPIAYTDFINKELVQFAKYDVQRSVPSVVDGFKPSQRKVLFCAFKKRLRHDIKVAQFVGYISEHSAYHHGEVSLENTIVNLAQNFVGSNNTNFLVPSGQFGTRLQGGKDHAASRYIYTRLSPVTRVLFQQDDDHVLNYLEEEGLSIEPQWYCPTLPTVLVNGAEGIGVGWSTSIPNYNPRDIIRNIRKMLRGLPMEDMHPWYKGFMGSIEPSEKEDCRYEVTGVITKTSDTTVEITELPIKAWTQNYKEFLEECMAKDGKKGEESESLIEDFKEHHSESSVHFEITMSAAKLKEAEQAGLEKTFKLKSSLSTSNMVLFDAEGKIAKYNTALDILKEFCRLRRQMYQKRKDYLVAKLTRETEILSNKARFILMVVKGELEIRRKKKADLLSELKKLKFTPMSELDAIMKGKATVDEAAEAESNKDKETPDKTEYDYLLNMNLWSLTYEKVEEIKKQLEVKQEELEKLKATTIEMLWDKDLEAVCAALDELERQEDDELMAAAEATQGRQAVERSKAPAKRTRKAEAEKAPPPRAVAGAAIPPEVVHRRRQAAAEKSKDTFLKKPLSTVDKTEFVQKQVWGANGTGPVKSKKTDTPPAPVGMTAEKAPAAPKRKAAAVQMQPLQDISDLSGASLLSRLLNKSGPTGSSTSSSFDARPLESSDGLFSYLSTEPSTSDMVDLDPVSVDLTGPSSRTADGGEGAPPKRRRRAKTTERRVCSDRMRPHVTARSTPGVCSSSPKCGDQRPAATNFFHRTMRD</sequence>
<feature type="domain" description="Topo IIA-type catalytic" evidence="16">
    <location>
        <begin position="697"/>
        <end position="1151"/>
    </location>
</feature>
<feature type="compositionally biased region" description="Polar residues" evidence="14">
    <location>
        <begin position="1337"/>
        <end position="1346"/>
    </location>
</feature>
<feature type="compositionally biased region" description="Basic and acidic residues" evidence="14">
    <location>
        <begin position="1380"/>
        <end position="1392"/>
    </location>
</feature>
<dbReference type="Pfam" id="PF01751">
    <property type="entry name" value="Toprim"/>
    <property type="match status" value="1"/>
</dbReference>
<evidence type="ECO:0000256" key="4">
    <source>
        <dbReference type="ARBA" id="ARBA00011080"/>
    </source>
</evidence>
<comment type="cofactor">
    <cofactor evidence="3">
        <name>Mg(2+)</name>
        <dbReference type="ChEBI" id="CHEBI:18420"/>
    </cofactor>
</comment>
<evidence type="ECO:0000259" key="16">
    <source>
        <dbReference type="PROSITE" id="PS52040"/>
    </source>
</evidence>
<keyword evidence="18" id="KW-1185">Reference proteome</keyword>
<dbReference type="PANTHER" id="PTHR10169">
    <property type="entry name" value="DNA TOPOISOMERASE/GYRASE"/>
    <property type="match status" value="1"/>
</dbReference>
<dbReference type="Gene3D" id="3.30.1490.30">
    <property type="match status" value="1"/>
</dbReference>
<evidence type="ECO:0000256" key="1">
    <source>
        <dbReference type="ARBA" id="ARBA00000185"/>
    </source>
</evidence>
<dbReference type="Pfam" id="PF00204">
    <property type="entry name" value="DNA_gyraseB"/>
    <property type="match status" value="1"/>
</dbReference>
<dbReference type="SMART" id="SM00434">
    <property type="entry name" value="TOP4c"/>
    <property type="match status" value="1"/>
</dbReference>
<evidence type="ECO:0000256" key="3">
    <source>
        <dbReference type="ARBA" id="ARBA00001946"/>
    </source>
</evidence>
<keyword evidence="8" id="KW-0460">Magnesium</keyword>
<name>A0ABP0NJN1_9DINO</name>
<dbReference type="CDD" id="cd03481">
    <property type="entry name" value="TopoIIA_Trans_ScTopoIIA"/>
    <property type="match status" value="1"/>
</dbReference>
<dbReference type="SMART" id="SM00433">
    <property type="entry name" value="TOP2c"/>
    <property type="match status" value="1"/>
</dbReference>
<feature type="compositionally biased region" description="Polar residues" evidence="14">
    <location>
        <begin position="1397"/>
        <end position="1408"/>
    </location>
</feature>
<dbReference type="Gene3D" id="3.40.50.670">
    <property type="match status" value="1"/>
</dbReference>
<comment type="caution">
    <text evidence="17">The sequence shown here is derived from an EMBL/GenBank/DDBJ whole genome shotgun (WGS) entry which is preliminary data.</text>
</comment>
<dbReference type="CDD" id="cd00187">
    <property type="entry name" value="TOP4c"/>
    <property type="match status" value="1"/>
</dbReference>
<dbReference type="CDD" id="cd03365">
    <property type="entry name" value="TOPRIM_TopoIIA"/>
    <property type="match status" value="1"/>
</dbReference>
<evidence type="ECO:0000256" key="5">
    <source>
        <dbReference type="ARBA" id="ARBA00022723"/>
    </source>
</evidence>
<dbReference type="CDD" id="cd16930">
    <property type="entry name" value="HATPase_TopII-like"/>
    <property type="match status" value="1"/>
</dbReference>
<dbReference type="InterPro" id="IPR006171">
    <property type="entry name" value="TOPRIM_dom"/>
</dbReference>
<evidence type="ECO:0000313" key="18">
    <source>
        <dbReference type="Proteomes" id="UP001642484"/>
    </source>
</evidence>
<dbReference type="Gene3D" id="1.10.268.10">
    <property type="entry name" value="Topoisomerase, domain 3"/>
    <property type="match status" value="1"/>
</dbReference>
<dbReference type="InterPro" id="IPR050634">
    <property type="entry name" value="DNA_Topoisomerase_II"/>
</dbReference>
<dbReference type="EMBL" id="CAXAMN010021807">
    <property type="protein sequence ID" value="CAK9063698.1"/>
    <property type="molecule type" value="Genomic_DNA"/>
</dbReference>
<dbReference type="InterPro" id="IPR020568">
    <property type="entry name" value="Ribosomal_Su5_D2-typ_SF"/>
</dbReference>
<evidence type="ECO:0000256" key="9">
    <source>
        <dbReference type="ARBA" id="ARBA00023029"/>
    </source>
</evidence>
<dbReference type="Gene3D" id="3.30.1360.40">
    <property type="match status" value="1"/>
</dbReference>
<dbReference type="PROSITE" id="PS00177">
    <property type="entry name" value="TOPOISOMERASE_II"/>
    <property type="match status" value="1"/>
</dbReference>
<feature type="region of interest" description="Disordered" evidence="14">
    <location>
        <begin position="1252"/>
        <end position="1289"/>
    </location>
</feature>
<dbReference type="PROSITE" id="PS50880">
    <property type="entry name" value="TOPRIM"/>
    <property type="match status" value="1"/>
</dbReference>
<dbReference type="EC" id="5.6.2.2" evidence="13"/>
<evidence type="ECO:0000256" key="12">
    <source>
        <dbReference type="PROSITE-ProRule" id="PRU01384"/>
    </source>
</evidence>
<evidence type="ECO:0000256" key="8">
    <source>
        <dbReference type="ARBA" id="ARBA00022842"/>
    </source>
</evidence>
<evidence type="ECO:0000259" key="15">
    <source>
        <dbReference type="PROSITE" id="PS50880"/>
    </source>
</evidence>
<keyword evidence="5" id="KW-0479">Metal-binding</keyword>
<dbReference type="SUPFAM" id="SSF56719">
    <property type="entry name" value="Type II DNA topoisomerase"/>
    <property type="match status" value="1"/>
</dbReference>
<gene>
    <name evidence="17" type="ORF">CCMP2556_LOCUS31290</name>
</gene>
<dbReference type="InterPro" id="IPR018522">
    <property type="entry name" value="TopoIIA_CS"/>
</dbReference>
<dbReference type="InterPro" id="IPR013757">
    <property type="entry name" value="Topo_IIA_A_a_sf"/>
</dbReference>
<organism evidence="17 18">
    <name type="scientific">Durusdinium trenchii</name>
    <dbReference type="NCBI Taxonomy" id="1381693"/>
    <lineage>
        <taxon>Eukaryota</taxon>
        <taxon>Sar</taxon>
        <taxon>Alveolata</taxon>
        <taxon>Dinophyceae</taxon>
        <taxon>Suessiales</taxon>
        <taxon>Symbiodiniaceae</taxon>
        <taxon>Durusdinium</taxon>
    </lineage>
</organism>
<evidence type="ECO:0000256" key="11">
    <source>
        <dbReference type="ARBA" id="ARBA00023235"/>
    </source>
</evidence>
<comment type="function">
    <text evidence="13">Control of topological states of DNA by transient breakage and subsequent rejoining of DNA strands. Topoisomerase II makes double-strand breaks.</text>
</comment>
<dbReference type="InterPro" id="IPR013758">
    <property type="entry name" value="Topo_IIA_A/C_ab"/>
</dbReference>
<feature type="domain" description="Toprim" evidence="15">
    <location>
        <begin position="445"/>
        <end position="572"/>
    </location>
</feature>
<evidence type="ECO:0000313" key="17">
    <source>
        <dbReference type="EMBL" id="CAK9063698.1"/>
    </source>
</evidence>
<dbReference type="Gene3D" id="3.90.199.10">
    <property type="entry name" value="Topoisomerase II, domain 5"/>
    <property type="match status" value="1"/>
</dbReference>
<feature type="active site" description="O-(5'-phospho-DNA)-tyrosine intermediate" evidence="12">
    <location>
        <position position="787"/>
    </location>
</feature>
<dbReference type="InterPro" id="IPR031660">
    <property type="entry name" value="TOPRIM_C"/>
</dbReference>
<feature type="region of interest" description="Disordered" evidence="14">
    <location>
        <begin position="1334"/>
        <end position="1418"/>
    </location>
</feature>
<feature type="region of interest" description="Disordered" evidence="14">
    <location>
        <begin position="418"/>
        <end position="440"/>
    </location>
</feature>
<keyword evidence="6 13" id="KW-0547">Nucleotide-binding</keyword>
<comment type="similarity">
    <text evidence="4 13">Belongs to the type II topoisomerase family.</text>
</comment>
<dbReference type="Pfam" id="PF02518">
    <property type="entry name" value="HATPase_c"/>
    <property type="match status" value="1"/>
</dbReference>
<dbReference type="Gene3D" id="3.30.230.10">
    <property type="match status" value="1"/>
</dbReference>
<keyword evidence="9 12" id="KW-0799">Topoisomerase</keyword>
<dbReference type="PANTHER" id="PTHR10169:SF38">
    <property type="entry name" value="DNA TOPOISOMERASE 2"/>
    <property type="match status" value="1"/>
</dbReference>
<dbReference type="PRINTS" id="PR00418">
    <property type="entry name" value="TPI2FAMILY"/>
</dbReference>
<dbReference type="InterPro" id="IPR013506">
    <property type="entry name" value="Topo_IIA_bsu_dom2"/>
</dbReference>
<dbReference type="Pfam" id="PF16898">
    <property type="entry name" value="TOPRIM_C"/>
    <property type="match status" value="1"/>
</dbReference>
<dbReference type="Gene3D" id="3.30.565.10">
    <property type="entry name" value="Histidine kinase-like ATPase, C-terminal domain"/>
    <property type="match status" value="1"/>
</dbReference>
<dbReference type="InterPro" id="IPR013760">
    <property type="entry name" value="Topo_IIA-like_dom_sf"/>
</dbReference>
<dbReference type="SUPFAM" id="SSF54211">
    <property type="entry name" value="Ribosomal protein S5 domain 2-like"/>
    <property type="match status" value="1"/>
</dbReference>
<evidence type="ECO:0000256" key="2">
    <source>
        <dbReference type="ARBA" id="ARBA00001913"/>
    </source>
</evidence>
<dbReference type="InterPro" id="IPR002205">
    <property type="entry name" value="Topo_IIA_dom_A"/>
</dbReference>
<keyword evidence="7 13" id="KW-0067">ATP-binding</keyword>
<protein>
    <recommendedName>
        <fullName evidence="13">DNA topoisomerase 2</fullName>
        <ecNumber evidence="13">5.6.2.2</ecNumber>
    </recommendedName>
</protein>
<comment type="subunit">
    <text evidence="13">Homodimer.</text>
</comment>
<reference evidence="17 18" key="1">
    <citation type="submission" date="2024-02" db="EMBL/GenBank/DDBJ databases">
        <authorList>
            <person name="Chen Y."/>
            <person name="Shah S."/>
            <person name="Dougan E. K."/>
            <person name="Thang M."/>
            <person name="Chan C."/>
        </authorList>
    </citation>
    <scope>NUCLEOTIDE SEQUENCE [LARGE SCALE GENOMIC DNA]</scope>
</reference>
<dbReference type="InterPro" id="IPR003594">
    <property type="entry name" value="HATPase_dom"/>
</dbReference>
<feature type="compositionally biased region" description="Basic and acidic residues" evidence="14">
    <location>
        <begin position="430"/>
        <end position="440"/>
    </location>
</feature>
<dbReference type="InterPro" id="IPR014721">
    <property type="entry name" value="Ribsml_uS5_D2-typ_fold_subgr"/>
</dbReference>
<proteinExistence type="inferred from homology"/>
<feature type="region of interest" description="Disordered" evidence="14">
    <location>
        <begin position="1174"/>
        <end position="1207"/>
    </location>
</feature>
<keyword evidence="10 12" id="KW-0238">DNA-binding</keyword>
<evidence type="ECO:0000256" key="6">
    <source>
        <dbReference type="ARBA" id="ARBA00022741"/>
    </source>
</evidence>
<dbReference type="InterPro" id="IPR013759">
    <property type="entry name" value="Topo_IIA_B_C"/>
</dbReference>
<dbReference type="InterPro" id="IPR034157">
    <property type="entry name" value="TOPRIM_TopoII"/>
</dbReference>
<dbReference type="Pfam" id="PF00521">
    <property type="entry name" value="DNA_topoisoIV"/>
    <property type="match status" value="1"/>
</dbReference>